<sequence length="336" mass="34911">MSTATTSTAGGRTGWRPNRAADIWPPLVGAAVIVALMVWTGGSSYRQDLIQLACTYALIALGMYVPILAGSLSMAYSAFAAIGGFAVALVSRHTGIGLWLGWIAGAAISAVIAVILALATRRLSGFFLAAVTLLFGTAFEYWLGVAEPITGGAMGIGGIRELTAFGTPVPRSVQLLLAMIFVWALTVLIDRLRRSSWGVAVRAIDHQPLSVEASGVRTADLTTVALAFGAAVSSFGGALFASFVRGITPETFTLHVVFLALFMPLLGGRGTAWGAVLGALLVVEITVNFDAIKASGSLLLALAVLVVMLVAPSGILGWLNGLRLRLTGGRKEAPDE</sequence>
<evidence type="ECO:0000256" key="4">
    <source>
        <dbReference type="ARBA" id="ARBA00022989"/>
    </source>
</evidence>
<evidence type="ECO:0000256" key="3">
    <source>
        <dbReference type="ARBA" id="ARBA00022692"/>
    </source>
</evidence>
<feature type="transmembrane region" description="Helical" evidence="6">
    <location>
        <begin position="126"/>
        <end position="144"/>
    </location>
</feature>
<gene>
    <name evidence="7" type="ORF">CGZ93_17540</name>
</gene>
<dbReference type="InterPro" id="IPR001851">
    <property type="entry name" value="ABC_transp_permease"/>
</dbReference>
<feature type="transmembrane region" description="Helical" evidence="6">
    <location>
        <begin position="295"/>
        <end position="319"/>
    </location>
</feature>
<name>A0A255GL57_9ACTN</name>
<keyword evidence="4 6" id="KW-1133">Transmembrane helix</keyword>
<feature type="transmembrane region" description="Helical" evidence="6">
    <location>
        <begin position="23"/>
        <end position="45"/>
    </location>
</feature>
<dbReference type="CDD" id="cd06581">
    <property type="entry name" value="TM_PBP1_LivM_like"/>
    <property type="match status" value="1"/>
</dbReference>
<accession>A0A255GL57</accession>
<dbReference type="Proteomes" id="UP000216311">
    <property type="component" value="Unassembled WGS sequence"/>
</dbReference>
<protein>
    <submittedName>
        <fullName evidence="7">Branched-chain amino acid ABC transporter permease</fullName>
    </submittedName>
</protein>
<evidence type="ECO:0000256" key="6">
    <source>
        <dbReference type="SAM" id="Phobius"/>
    </source>
</evidence>
<feature type="transmembrane region" description="Helical" evidence="6">
    <location>
        <begin position="172"/>
        <end position="189"/>
    </location>
</feature>
<dbReference type="Pfam" id="PF02653">
    <property type="entry name" value="BPD_transp_2"/>
    <property type="match status" value="1"/>
</dbReference>
<dbReference type="PANTHER" id="PTHR30482">
    <property type="entry name" value="HIGH-AFFINITY BRANCHED-CHAIN AMINO ACID TRANSPORT SYSTEM PERMEASE"/>
    <property type="match status" value="1"/>
</dbReference>
<reference evidence="7 8" key="1">
    <citation type="submission" date="2017-07" db="EMBL/GenBank/DDBJ databases">
        <title>Draft whole genome sequences of clinical Proprionibacteriaceae strains.</title>
        <authorList>
            <person name="Bernier A.-M."/>
            <person name="Bernard K."/>
            <person name="Domingo M.-C."/>
        </authorList>
    </citation>
    <scope>NUCLEOTIDE SEQUENCE [LARGE SCALE GENOMIC DNA]</scope>
    <source>
        <strain evidence="7 8">NML 130396</strain>
    </source>
</reference>
<keyword evidence="2" id="KW-1003">Cell membrane</keyword>
<dbReference type="PANTHER" id="PTHR30482:SF10">
    <property type="entry name" value="HIGH-AFFINITY BRANCHED-CHAIN AMINO ACID TRANSPORT PROTEIN BRAE"/>
    <property type="match status" value="1"/>
</dbReference>
<evidence type="ECO:0000256" key="1">
    <source>
        <dbReference type="ARBA" id="ARBA00004651"/>
    </source>
</evidence>
<feature type="transmembrane region" description="Helical" evidence="6">
    <location>
        <begin position="57"/>
        <end position="90"/>
    </location>
</feature>
<keyword evidence="8" id="KW-1185">Reference proteome</keyword>
<dbReference type="AlphaFoldDB" id="A0A255GL57"/>
<proteinExistence type="predicted"/>
<dbReference type="InterPro" id="IPR043428">
    <property type="entry name" value="LivM-like"/>
</dbReference>
<feature type="transmembrane region" description="Helical" evidence="6">
    <location>
        <begin position="256"/>
        <end position="283"/>
    </location>
</feature>
<feature type="transmembrane region" description="Helical" evidence="6">
    <location>
        <begin position="224"/>
        <end position="244"/>
    </location>
</feature>
<evidence type="ECO:0000313" key="7">
    <source>
        <dbReference type="EMBL" id="OYO16567.1"/>
    </source>
</evidence>
<dbReference type="RefSeq" id="WP_094365454.1">
    <property type="nucleotide sequence ID" value="NZ_NMVQ01000047.1"/>
</dbReference>
<organism evidence="7 8">
    <name type="scientific">Enemella dayhoffiae</name>
    <dbReference type="NCBI Taxonomy" id="2016507"/>
    <lineage>
        <taxon>Bacteria</taxon>
        <taxon>Bacillati</taxon>
        <taxon>Actinomycetota</taxon>
        <taxon>Actinomycetes</taxon>
        <taxon>Propionibacteriales</taxon>
        <taxon>Propionibacteriaceae</taxon>
        <taxon>Enemella</taxon>
    </lineage>
</organism>
<evidence type="ECO:0000313" key="8">
    <source>
        <dbReference type="Proteomes" id="UP000216311"/>
    </source>
</evidence>
<feature type="transmembrane region" description="Helical" evidence="6">
    <location>
        <begin position="96"/>
        <end position="119"/>
    </location>
</feature>
<keyword evidence="3 6" id="KW-0812">Transmembrane</keyword>
<dbReference type="GO" id="GO:0015658">
    <property type="term" value="F:branched-chain amino acid transmembrane transporter activity"/>
    <property type="evidence" value="ECO:0007669"/>
    <property type="project" value="InterPro"/>
</dbReference>
<dbReference type="GO" id="GO:0005886">
    <property type="term" value="C:plasma membrane"/>
    <property type="evidence" value="ECO:0007669"/>
    <property type="project" value="UniProtKB-SubCell"/>
</dbReference>
<dbReference type="EMBL" id="NMVQ01000047">
    <property type="protein sequence ID" value="OYO16567.1"/>
    <property type="molecule type" value="Genomic_DNA"/>
</dbReference>
<dbReference type="OrthoDB" id="9814461at2"/>
<comment type="caution">
    <text evidence="7">The sequence shown here is derived from an EMBL/GenBank/DDBJ whole genome shotgun (WGS) entry which is preliminary data.</text>
</comment>
<comment type="subcellular location">
    <subcellularLocation>
        <location evidence="1">Cell membrane</location>
        <topology evidence="1">Multi-pass membrane protein</topology>
    </subcellularLocation>
</comment>
<evidence type="ECO:0000256" key="5">
    <source>
        <dbReference type="ARBA" id="ARBA00023136"/>
    </source>
</evidence>
<keyword evidence="5 6" id="KW-0472">Membrane</keyword>
<evidence type="ECO:0000256" key="2">
    <source>
        <dbReference type="ARBA" id="ARBA00022475"/>
    </source>
</evidence>